<dbReference type="GO" id="GO:0016747">
    <property type="term" value="F:acyltransferase activity, transferring groups other than amino-acyl groups"/>
    <property type="evidence" value="ECO:0007669"/>
    <property type="project" value="InterPro"/>
</dbReference>
<dbReference type="AlphaFoldDB" id="A0A3D2X2C2"/>
<evidence type="ECO:0000313" key="3">
    <source>
        <dbReference type="Proteomes" id="UP000262969"/>
    </source>
</evidence>
<protein>
    <recommendedName>
        <fullName evidence="1">N-acetyltransferase domain-containing protein</fullName>
    </recommendedName>
</protein>
<feature type="domain" description="N-acetyltransferase" evidence="1">
    <location>
        <begin position="156"/>
        <end position="299"/>
    </location>
</feature>
<dbReference type="CDD" id="cd04301">
    <property type="entry name" value="NAT_SF"/>
    <property type="match status" value="1"/>
</dbReference>
<name>A0A3D2X2C2_9FIRM</name>
<dbReference type="InterPro" id="IPR016181">
    <property type="entry name" value="Acyl_CoA_acyltransferase"/>
</dbReference>
<accession>A0A3D2X2C2</accession>
<dbReference type="InterPro" id="IPR000182">
    <property type="entry name" value="GNAT_dom"/>
</dbReference>
<dbReference type="SUPFAM" id="SSF55729">
    <property type="entry name" value="Acyl-CoA N-acyltransferases (Nat)"/>
    <property type="match status" value="1"/>
</dbReference>
<gene>
    <name evidence="2" type="ORF">DHW61_01710</name>
</gene>
<dbReference type="Gene3D" id="3.40.630.30">
    <property type="match status" value="1"/>
</dbReference>
<proteinExistence type="predicted"/>
<evidence type="ECO:0000313" key="2">
    <source>
        <dbReference type="EMBL" id="HCL01126.1"/>
    </source>
</evidence>
<dbReference type="Pfam" id="PF00583">
    <property type="entry name" value="Acetyltransf_1"/>
    <property type="match status" value="1"/>
</dbReference>
<evidence type="ECO:0000259" key="1">
    <source>
        <dbReference type="PROSITE" id="PS51186"/>
    </source>
</evidence>
<dbReference type="Proteomes" id="UP000262969">
    <property type="component" value="Unassembled WGS sequence"/>
</dbReference>
<organism evidence="2 3">
    <name type="scientific">Lachnoclostridium phytofermentans</name>
    <dbReference type="NCBI Taxonomy" id="66219"/>
    <lineage>
        <taxon>Bacteria</taxon>
        <taxon>Bacillati</taxon>
        <taxon>Bacillota</taxon>
        <taxon>Clostridia</taxon>
        <taxon>Lachnospirales</taxon>
        <taxon>Lachnospiraceae</taxon>
    </lineage>
</organism>
<dbReference type="PROSITE" id="PS51186">
    <property type="entry name" value="GNAT"/>
    <property type="match status" value="1"/>
</dbReference>
<dbReference type="EMBL" id="DPVV01000063">
    <property type="protein sequence ID" value="HCL01126.1"/>
    <property type="molecule type" value="Genomic_DNA"/>
</dbReference>
<comment type="caution">
    <text evidence="2">The sequence shown here is derived from an EMBL/GenBank/DDBJ whole genome shotgun (WGS) entry which is preliminary data.</text>
</comment>
<reference evidence="2 3" key="1">
    <citation type="journal article" date="2018" name="Nat. Biotechnol.">
        <title>A standardized bacterial taxonomy based on genome phylogeny substantially revises the tree of life.</title>
        <authorList>
            <person name="Parks D.H."/>
            <person name="Chuvochina M."/>
            <person name="Waite D.W."/>
            <person name="Rinke C."/>
            <person name="Skarshewski A."/>
            <person name="Chaumeil P.A."/>
            <person name="Hugenholtz P."/>
        </authorList>
    </citation>
    <scope>NUCLEOTIDE SEQUENCE [LARGE SCALE GENOMIC DNA]</scope>
    <source>
        <strain evidence="2">UBA11728</strain>
    </source>
</reference>
<sequence length="299" mass="35323">MEFKRNYYKPENVRALCDFFEQMNIDCDCNQSRIVWEWLRNAPCFEMFQLEKIGLWYENSNIVASLQLLSPWPGSIVVDNRSNRENLLSDIIHYAEETFCGLKDDRKYLVFYVNEREDSLQKILLKKGYKKLPDMDGTLQYPLNKDIPQVELPKGFEIQTLSEVYDFDRLSKLIWEGFNYEGKIPKIDDEVYLPIKHAWLNYNRDSCSVVIAPDGSYASFCGFWYDNKTQTGLLEPMVTSKEYRKSGLGKACVYNSLKILQSYGCKKVFVTPDEEPYNYYCKIGFDRMNYTQCYEKIFE</sequence>